<evidence type="ECO:0000313" key="2">
    <source>
        <dbReference type="Proteomes" id="UP000297890"/>
    </source>
</evidence>
<proteinExistence type="predicted"/>
<organism evidence="1 2">
    <name type="scientific">Candidatus Macondimonas diazotrophica</name>
    <dbReference type="NCBI Taxonomy" id="2305248"/>
    <lineage>
        <taxon>Bacteria</taxon>
        <taxon>Pseudomonadati</taxon>
        <taxon>Pseudomonadota</taxon>
        <taxon>Gammaproteobacteria</taxon>
        <taxon>Chromatiales</taxon>
        <taxon>Ectothiorhodospiraceae</taxon>
        <taxon>Candidatus Macondimonas</taxon>
    </lineage>
</organism>
<dbReference type="EMBL" id="SRIO01000056">
    <property type="protein sequence ID" value="TFZ80593.1"/>
    <property type="molecule type" value="Genomic_DNA"/>
</dbReference>
<name>A0A4Z0F677_9GAMM</name>
<accession>A0A4Z0F677</accession>
<gene>
    <name evidence="1" type="ORF">E4680_13800</name>
</gene>
<dbReference type="RefSeq" id="WP_135283006.1">
    <property type="nucleotide sequence ID" value="NZ_SRIO01000056.1"/>
</dbReference>
<evidence type="ECO:0000313" key="1">
    <source>
        <dbReference type="EMBL" id="TFZ80593.1"/>
    </source>
</evidence>
<dbReference type="AlphaFoldDB" id="A0A4Z0F677"/>
<dbReference type="Proteomes" id="UP000297890">
    <property type="component" value="Unassembled WGS sequence"/>
</dbReference>
<sequence length="77" mass="9192">MNSYLGPIVDFVKEKRIRTVMVRISHLAGYKCRHLRVYFAPDGEPYVIMGRRAARQRKYLKNMRHAHMVLETPLFEE</sequence>
<comment type="caution">
    <text evidence="1">The sequence shown here is derived from an EMBL/GenBank/DDBJ whole genome shotgun (WGS) entry which is preliminary data.</text>
</comment>
<reference evidence="1 2" key="1">
    <citation type="journal article" date="2019" name="ISME J.">
        <title>Candidatus Macondimonas diazotrophica, a novel gammaproteobacterial genus dominating crude-oil-contaminated coastal sediments.</title>
        <authorList>
            <person name="Karthikeyan S."/>
            <person name="Konstantinidis K."/>
        </authorList>
    </citation>
    <scope>NUCLEOTIDE SEQUENCE [LARGE SCALE GENOMIC DNA]</scope>
    <source>
        <strain evidence="1 2">KTK01</strain>
    </source>
</reference>
<protein>
    <submittedName>
        <fullName evidence="1">Uncharacterized protein</fullName>
    </submittedName>
</protein>
<keyword evidence="2" id="KW-1185">Reference proteome</keyword>